<reference evidence="2 3" key="1">
    <citation type="submission" date="2024-09" db="EMBL/GenBank/DDBJ databases">
        <authorList>
            <person name="Sun Q."/>
            <person name="Mori K."/>
        </authorList>
    </citation>
    <scope>NUCLEOTIDE SEQUENCE [LARGE SCALE GENOMIC DNA]</scope>
    <source>
        <strain evidence="2 3">JCM 14321</strain>
    </source>
</reference>
<evidence type="ECO:0000256" key="1">
    <source>
        <dbReference type="SAM" id="Phobius"/>
    </source>
</evidence>
<feature type="transmembrane region" description="Helical" evidence="1">
    <location>
        <begin position="81"/>
        <end position="106"/>
    </location>
</feature>
<feature type="transmembrane region" description="Helical" evidence="1">
    <location>
        <begin position="12"/>
        <end position="39"/>
    </location>
</feature>
<dbReference type="Proteomes" id="UP001589667">
    <property type="component" value="Unassembled WGS sequence"/>
</dbReference>
<keyword evidence="1" id="KW-0812">Transmembrane</keyword>
<dbReference type="EMBL" id="JBHMBL010000003">
    <property type="protein sequence ID" value="MFB9643480.1"/>
    <property type="molecule type" value="Genomic_DNA"/>
</dbReference>
<feature type="transmembrane region" description="Helical" evidence="1">
    <location>
        <begin position="51"/>
        <end position="74"/>
    </location>
</feature>
<protein>
    <submittedName>
        <fullName evidence="2">Uncharacterized protein</fullName>
    </submittedName>
</protein>
<name>A0ABV5ST47_9MICO</name>
<accession>A0ABV5ST47</accession>
<evidence type="ECO:0000313" key="2">
    <source>
        <dbReference type="EMBL" id="MFB9643480.1"/>
    </source>
</evidence>
<comment type="caution">
    <text evidence="2">The sequence shown here is derived from an EMBL/GenBank/DDBJ whole genome shotgun (WGS) entry which is preliminary data.</text>
</comment>
<keyword evidence="1" id="KW-1133">Transmembrane helix</keyword>
<keyword evidence="1" id="KW-0472">Membrane</keyword>
<organism evidence="2 3">
    <name type="scientific">Agromyces lapidis</name>
    <dbReference type="NCBI Taxonomy" id="279574"/>
    <lineage>
        <taxon>Bacteria</taxon>
        <taxon>Bacillati</taxon>
        <taxon>Actinomycetota</taxon>
        <taxon>Actinomycetes</taxon>
        <taxon>Micrococcales</taxon>
        <taxon>Microbacteriaceae</taxon>
        <taxon>Agromyces</taxon>
    </lineage>
</organism>
<evidence type="ECO:0000313" key="3">
    <source>
        <dbReference type="Proteomes" id="UP001589667"/>
    </source>
</evidence>
<dbReference type="RefSeq" id="WP_157425246.1">
    <property type="nucleotide sequence ID" value="NZ_BAAANI010000004.1"/>
</dbReference>
<gene>
    <name evidence="2" type="ORF">ACFFQV_14370</name>
</gene>
<proteinExistence type="predicted"/>
<keyword evidence="3" id="KW-1185">Reference proteome</keyword>
<sequence length="109" mass="11415">MTDVTRPSRLEPIGVIAFVLGIVLVLVDFASIFIDAAFIRSGDYTSFSTVSFVITTISVVLALTAITIGIVACLRGGATRVYGAIGTTVGAMVLLQQFGTLVYALIVNV</sequence>